<dbReference type="AlphaFoldDB" id="A0A8R1DJX7"/>
<dbReference type="GO" id="GO:0098574">
    <property type="term" value="C:cytoplasmic side of lysosomal membrane"/>
    <property type="evidence" value="ECO:0007669"/>
    <property type="project" value="TreeGrafter"/>
</dbReference>
<evidence type="ECO:0000313" key="8">
    <source>
        <dbReference type="EnsemblMetazoa" id="CJA04736.1"/>
    </source>
</evidence>
<dbReference type="PANTHER" id="PTHR31634:SF2">
    <property type="entry name" value="BLOC-1-RELATED COMPLEX SUBUNIT 5"/>
    <property type="match status" value="1"/>
</dbReference>
<dbReference type="Proteomes" id="UP000005237">
    <property type="component" value="Unassembled WGS sequence"/>
</dbReference>
<feature type="region of interest" description="Disordered" evidence="7">
    <location>
        <begin position="1"/>
        <end position="28"/>
    </location>
</feature>
<accession>A0A8R1DJX7</accession>
<evidence type="ECO:0000256" key="2">
    <source>
        <dbReference type="ARBA" id="ARBA00010235"/>
    </source>
</evidence>
<name>A0A8R1DJX7_CAEJA</name>
<evidence type="ECO:0000256" key="5">
    <source>
        <dbReference type="ARBA" id="ARBA00023228"/>
    </source>
</evidence>
<keyword evidence="4" id="KW-0472">Membrane</keyword>
<dbReference type="GO" id="GO:0072384">
    <property type="term" value="P:organelle transport along microtubule"/>
    <property type="evidence" value="ECO:0007669"/>
    <property type="project" value="TreeGrafter"/>
</dbReference>
<evidence type="ECO:0000313" key="9">
    <source>
        <dbReference type="Proteomes" id="UP000005237"/>
    </source>
</evidence>
<reference evidence="9" key="1">
    <citation type="submission" date="2010-08" db="EMBL/GenBank/DDBJ databases">
        <authorList>
            <consortium name="Caenorhabditis japonica Sequencing Consortium"/>
            <person name="Wilson R.K."/>
        </authorList>
    </citation>
    <scope>NUCLEOTIDE SEQUENCE [LARGE SCALE GENOMIC DNA]</scope>
    <source>
        <strain evidence="9">DF5081</strain>
    </source>
</reference>
<dbReference type="InterPro" id="IPR018780">
    <property type="entry name" value="TBORCS5"/>
</dbReference>
<feature type="compositionally biased region" description="Low complexity" evidence="7">
    <location>
        <begin position="203"/>
        <end position="214"/>
    </location>
</feature>
<keyword evidence="5" id="KW-0458">Lysosome</keyword>
<dbReference type="GO" id="GO:0030672">
    <property type="term" value="C:synaptic vesicle membrane"/>
    <property type="evidence" value="ECO:0007669"/>
    <property type="project" value="TreeGrafter"/>
</dbReference>
<evidence type="ECO:0000256" key="6">
    <source>
        <dbReference type="ARBA" id="ARBA00023288"/>
    </source>
</evidence>
<evidence type="ECO:0000256" key="4">
    <source>
        <dbReference type="ARBA" id="ARBA00023136"/>
    </source>
</evidence>
<evidence type="ECO:0000256" key="1">
    <source>
        <dbReference type="ARBA" id="ARBA00004122"/>
    </source>
</evidence>
<dbReference type="Pfam" id="PF10158">
    <property type="entry name" value="LOH1CR12"/>
    <property type="match status" value="1"/>
</dbReference>
<organism evidence="8 9">
    <name type="scientific">Caenorhabditis japonica</name>
    <dbReference type="NCBI Taxonomy" id="281687"/>
    <lineage>
        <taxon>Eukaryota</taxon>
        <taxon>Metazoa</taxon>
        <taxon>Ecdysozoa</taxon>
        <taxon>Nematoda</taxon>
        <taxon>Chromadorea</taxon>
        <taxon>Rhabditida</taxon>
        <taxon>Rhabditina</taxon>
        <taxon>Rhabditomorpha</taxon>
        <taxon>Rhabditoidea</taxon>
        <taxon>Rhabditidae</taxon>
        <taxon>Peloderinae</taxon>
        <taxon>Caenorhabditis</taxon>
    </lineage>
</organism>
<evidence type="ECO:0000256" key="7">
    <source>
        <dbReference type="SAM" id="MobiDB-lite"/>
    </source>
</evidence>
<sequence length="241" mass="27042">MGNEQSVGGQQAPPGRQPSSSSFSFLTRTSTKRSKGIVTVKDGNIAQERVEDDEIYKRFSEIPRFLPVIPSVIGKKDPHISGQTVSYTHQKISSRPFFRLATRLQEHFSLNAKMVAAQQSKIPVSCKSVETRLVKLCEETRARKCQHDAFIVALGGLNQLHEDICRIQLLLEEIVPVVETLNEILVPEDRLPLLNLGSVLDRSPVPSSDSSLQSTPRRQKRHEDVEPELIEEIRVVDLAEK</sequence>
<feature type="region of interest" description="Disordered" evidence="7">
    <location>
        <begin position="203"/>
        <end position="226"/>
    </location>
</feature>
<dbReference type="GO" id="GO:1903744">
    <property type="term" value="P:positive regulation of anterograde synaptic vesicle transport"/>
    <property type="evidence" value="ECO:0007669"/>
    <property type="project" value="TreeGrafter"/>
</dbReference>
<dbReference type="EnsemblMetazoa" id="CJA04736.1">
    <property type="protein sequence ID" value="CJA04736.1"/>
    <property type="gene ID" value="WBGene00123941"/>
</dbReference>
<dbReference type="GO" id="GO:0032418">
    <property type="term" value="P:lysosome localization"/>
    <property type="evidence" value="ECO:0007669"/>
    <property type="project" value="InterPro"/>
</dbReference>
<feature type="compositionally biased region" description="Low complexity" evidence="7">
    <location>
        <begin position="19"/>
        <end position="28"/>
    </location>
</feature>
<proteinExistence type="inferred from homology"/>
<keyword evidence="9" id="KW-1185">Reference proteome</keyword>
<dbReference type="CDD" id="cd22789">
    <property type="entry name" value="BORCS5-like"/>
    <property type="match status" value="1"/>
</dbReference>
<reference evidence="8" key="2">
    <citation type="submission" date="2022-06" db="UniProtKB">
        <authorList>
            <consortium name="EnsemblMetazoa"/>
        </authorList>
    </citation>
    <scope>IDENTIFICATION</scope>
    <source>
        <strain evidence="8">DF5081</strain>
    </source>
</reference>
<dbReference type="GO" id="GO:0099078">
    <property type="term" value="C:BORC complex"/>
    <property type="evidence" value="ECO:0007669"/>
    <property type="project" value="TreeGrafter"/>
</dbReference>
<comment type="subcellular location">
    <subcellularLocation>
        <location evidence="1">Lysosome membrane</location>
        <topology evidence="1">Lipid-anchor</topology>
        <orientation evidence="1">Cytoplasmic side</orientation>
    </subcellularLocation>
</comment>
<evidence type="ECO:0000256" key="3">
    <source>
        <dbReference type="ARBA" id="ARBA00022300"/>
    </source>
</evidence>
<keyword evidence="6" id="KW-0449">Lipoprotein</keyword>
<protein>
    <recommendedName>
        <fullName evidence="3">BLOC-1-related complex subunit 5</fullName>
    </recommendedName>
</protein>
<dbReference type="PANTHER" id="PTHR31634">
    <property type="entry name" value="BLOC-1-RELATED COMPLEX SUBUNIT 5"/>
    <property type="match status" value="1"/>
</dbReference>
<comment type="similarity">
    <text evidence="2">Belongs to the BORCS5 family.</text>
</comment>